<dbReference type="InterPro" id="IPR032710">
    <property type="entry name" value="NTF2-like_dom_sf"/>
</dbReference>
<protein>
    <submittedName>
        <fullName evidence="2">SnoaL-like domain-containing protein</fullName>
    </submittedName>
</protein>
<dbReference type="Pfam" id="PF12680">
    <property type="entry name" value="SnoaL_2"/>
    <property type="match status" value="1"/>
</dbReference>
<gene>
    <name evidence="2" type="ORF">GA0061071_10193</name>
</gene>
<name>A0A1C3YS24_9ENTR</name>
<accession>A0A1C3YS24</accession>
<organism evidence="2 3">
    <name type="scientific">Kosakonia oryzendophytica</name>
    <dbReference type="NCBI Taxonomy" id="1005665"/>
    <lineage>
        <taxon>Bacteria</taxon>
        <taxon>Pseudomonadati</taxon>
        <taxon>Pseudomonadota</taxon>
        <taxon>Gammaproteobacteria</taxon>
        <taxon>Enterobacterales</taxon>
        <taxon>Enterobacteriaceae</taxon>
        <taxon>Kosakonia</taxon>
    </lineage>
</organism>
<dbReference type="OrthoDB" id="1115105at2"/>
<dbReference type="Proteomes" id="UP000198975">
    <property type="component" value="Unassembled WGS sequence"/>
</dbReference>
<keyword evidence="3" id="KW-1185">Reference proteome</keyword>
<sequence>MSTLSSVINRFVEYYAGLDNQPPSALTTLYHPDAQLIDPFGEHRGLVAIQRYFTRLLVNVQHCRFSIDVPVCEGERYAVSWTMHWSHPRISAGKALALGGCSMVEVQDNLIIRQRDYYDAGEMIYEHLPLLSWAIRGVKRRVRS</sequence>
<feature type="domain" description="SnoaL-like" evidence="1">
    <location>
        <begin position="13"/>
        <end position="113"/>
    </location>
</feature>
<evidence type="ECO:0000313" key="2">
    <source>
        <dbReference type="EMBL" id="SCB72879.1"/>
    </source>
</evidence>
<reference evidence="3" key="1">
    <citation type="submission" date="2016-08" db="EMBL/GenBank/DDBJ databases">
        <authorList>
            <person name="Varghese N."/>
            <person name="Submissions Spin"/>
        </authorList>
    </citation>
    <scope>NUCLEOTIDE SEQUENCE [LARGE SCALE GENOMIC DNA]</scope>
    <source>
        <strain evidence="3">REICA_082</strain>
    </source>
</reference>
<dbReference type="EMBL" id="FMAY01000001">
    <property type="protein sequence ID" value="SCB72879.1"/>
    <property type="molecule type" value="Genomic_DNA"/>
</dbReference>
<dbReference type="AlphaFoldDB" id="A0A1C3YS24"/>
<dbReference type="InterPro" id="IPR037401">
    <property type="entry name" value="SnoaL-like"/>
</dbReference>
<dbReference type="RefSeq" id="WP_088238010.1">
    <property type="nucleotide sequence ID" value="NZ_FMAY01000001.1"/>
</dbReference>
<evidence type="ECO:0000259" key="1">
    <source>
        <dbReference type="Pfam" id="PF12680"/>
    </source>
</evidence>
<dbReference type="SUPFAM" id="SSF54427">
    <property type="entry name" value="NTF2-like"/>
    <property type="match status" value="1"/>
</dbReference>
<dbReference type="Gene3D" id="3.10.450.50">
    <property type="match status" value="1"/>
</dbReference>
<evidence type="ECO:0000313" key="3">
    <source>
        <dbReference type="Proteomes" id="UP000198975"/>
    </source>
</evidence>
<proteinExistence type="predicted"/>